<dbReference type="PROSITE" id="PS00138">
    <property type="entry name" value="SUBTILASE_SER"/>
    <property type="match status" value="1"/>
</dbReference>
<dbReference type="PROSITE" id="PS51892">
    <property type="entry name" value="SUBTILASE"/>
    <property type="match status" value="1"/>
</dbReference>
<dbReference type="PANTHER" id="PTHR43806">
    <property type="entry name" value="PEPTIDASE S8"/>
    <property type="match status" value="1"/>
</dbReference>
<dbReference type="InterPro" id="IPR022398">
    <property type="entry name" value="Peptidase_S8_His-AS"/>
</dbReference>
<protein>
    <submittedName>
        <fullName evidence="9">Subtilisin-like protein</fullName>
    </submittedName>
</protein>
<evidence type="ECO:0000256" key="5">
    <source>
        <dbReference type="PROSITE-ProRule" id="PRU01240"/>
    </source>
</evidence>
<gene>
    <name evidence="9" type="ORF">F8M41_017944</name>
</gene>
<evidence type="ECO:0000313" key="10">
    <source>
        <dbReference type="Proteomes" id="UP000439903"/>
    </source>
</evidence>
<evidence type="ECO:0000256" key="1">
    <source>
        <dbReference type="ARBA" id="ARBA00011073"/>
    </source>
</evidence>
<dbReference type="InterPro" id="IPR036852">
    <property type="entry name" value="Peptidase_S8/S53_dom_sf"/>
</dbReference>
<keyword evidence="10" id="KW-1185">Reference proteome</keyword>
<evidence type="ECO:0000256" key="3">
    <source>
        <dbReference type="ARBA" id="ARBA00022801"/>
    </source>
</evidence>
<dbReference type="PANTHER" id="PTHR43806:SF11">
    <property type="entry name" value="CEREVISIN-RELATED"/>
    <property type="match status" value="1"/>
</dbReference>
<evidence type="ECO:0000256" key="7">
    <source>
        <dbReference type="SAM" id="SignalP"/>
    </source>
</evidence>
<evidence type="ECO:0000259" key="8">
    <source>
        <dbReference type="Pfam" id="PF00082"/>
    </source>
</evidence>
<dbReference type="InterPro" id="IPR023827">
    <property type="entry name" value="Peptidase_S8_Asp-AS"/>
</dbReference>
<sequence length="422" mass="45651">MNFFKNIIFISVLIYLFTSVESVVQKSKNKNNTISDSNNAPKSIYNVILKNMESHYDWLTNEQKKCVEKKSDQSINSINNKNCVKDFSSQDGKLKGYSGWFTKEFVINELMKRKDVDIVEKDQIMSIKYVVPRDIQNTPREGLDRIDEAKFPLDGEYSFPDSAGQGVNIFVVDTGIRKTHKDFGGRVKSGGVFCDGCESDDDENGHGTNCASIAAGKTFGVAKKATLISVRVLNAKGSGQNSEIINGLSFILDQHNNAKNKNSVVSMSLGGPRSDALNKAVRELTDAGIHVVVAAGNEGQDACQSSPASEPSAITVGATEDNNDNIADFSNFGKCVEIYAPGRNIKAAGIKNDVDTSTLSGTSQATPHVAGTLALIIAQSGNKIPSQMATTLDGLSTKNTVVFKNDRQKNSSKNSFLRVPAP</sequence>
<feature type="active site" description="Charge relay system" evidence="5">
    <location>
        <position position="363"/>
    </location>
</feature>
<dbReference type="PROSITE" id="PS00137">
    <property type="entry name" value="SUBTILASE_HIS"/>
    <property type="match status" value="1"/>
</dbReference>
<keyword evidence="3 5" id="KW-0378">Hydrolase</keyword>
<keyword evidence="4 5" id="KW-0720">Serine protease</keyword>
<dbReference type="PRINTS" id="PR00723">
    <property type="entry name" value="SUBTILISIN"/>
</dbReference>
<name>A0A8H4AMB5_GIGMA</name>
<feature type="domain" description="Peptidase S8/S53" evidence="8">
    <location>
        <begin position="164"/>
        <end position="392"/>
    </location>
</feature>
<dbReference type="InterPro" id="IPR000209">
    <property type="entry name" value="Peptidase_S8/S53_dom"/>
</dbReference>
<comment type="similarity">
    <text evidence="1 5 6">Belongs to the peptidase S8 family.</text>
</comment>
<dbReference type="OrthoDB" id="206201at2759"/>
<evidence type="ECO:0000256" key="2">
    <source>
        <dbReference type="ARBA" id="ARBA00022670"/>
    </source>
</evidence>
<dbReference type="EMBL" id="WTPW01000421">
    <property type="protein sequence ID" value="KAF0512702.1"/>
    <property type="molecule type" value="Genomic_DNA"/>
</dbReference>
<feature type="active site" description="Charge relay system" evidence="5">
    <location>
        <position position="173"/>
    </location>
</feature>
<dbReference type="AlphaFoldDB" id="A0A8H4AMB5"/>
<keyword evidence="2 5" id="KW-0645">Protease</keyword>
<evidence type="ECO:0000256" key="4">
    <source>
        <dbReference type="ARBA" id="ARBA00022825"/>
    </source>
</evidence>
<dbReference type="Pfam" id="PF00082">
    <property type="entry name" value="Peptidase_S8"/>
    <property type="match status" value="1"/>
</dbReference>
<dbReference type="GO" id="GO:0005615">
    <property type="term" value="C:extracellular space"/>
    <property type="evidence" value="ECO:0007669"/>
    <property type="project" value="TreeGrafter"/>
</dbReference>
<dbReference type="InterPro" id="IPR050131">
    <property type="entry name" value="Peptidase_S8_subtilisin-like"/>
</dbReference>
<keyword evidence="7" id="KW-0732">Signal</keyword>
<accession>A0A8H4AMB5</accession>
<dbReference type="SUPFAM" id="SSF52743">
    <property type="entry name" value="Subtilisin-like"/>
    <property type="match status" value="1"/>
</dbReference>
<dbReference type="GO" id="GO:0006508">
    <property type="term" value="P:proteolysis"/>
    <property type="evidence" value="ECO:0007669"/>
    <property type="project" value="UniProtKB-KW"/>
</dbReference>
<evidence type="ECO:0000313" key="9">
    <source>
        <dbReference type="EMBL" id="KAF0512702.1"/>
    </source>
</evidence>
<dbReference type="InterPro" id="IPR015500">
    <property type="entry name" value="Peptidase_S8_subtilisin-rel"/>
</dbReference>
<feature type="active site" description="Charge relay system" evidence="5">
    <location>
        <position position="206"/>
    </location>
</feature>
<reference evidence="9 10" key="1">
    <citation type="journal article" date="2019" name="Environ. Microbiol.">
        <title>At the nexus of three kingdoms: the genome of the mycorrhizal fungus Gigaspora margarita provides insights into plant, endobacterial and fungal interactions.</title>
        <authorList>
            <person name="Venice F."/>
            <person name="Ghignone S."/>
            <person name="Salvioli di Fossalunga A."/>
            <person name="Amselem J."/>
            <person name="Novero M."/>
            <person name="Xianan X."/>
            <person name="Sedzielewska Toro K."/>
            <person name="Morin E."/>
            <person name="Lipzen A."/>
            <person name="Grigoriev I.V."/>
            <person name="Henrissat B."/>
            <person name="Martin F.M."/>
            <person name="Bonfante P."/>
        </authorList>
    </citation>
    <scope>NUCLEOTIDE SEQUENCE [LARGE SCALE GENOMIC DNA]</scope>
    <source>
        <strain evidence="9 10">BEG34</strain>
    </source>
</reference>
<dbReference type="Gene3D" id="3.40.50.200">
    <property type="entry name" value="Peptidase S8/S53 domain"/>
    <property type="match status" value="1"/>
</dbReference>
<dbReference type="InterPro" id="IPR034193">
    <property type="entry name" value="PCSK9_ProteinaseK-like"/>
</dbReference>
<dbReference type="GO" id="GO:0004252">
    <property type="term" value="F:serine-type endopeptidase activity"/>
    <property type="evidence" value="ECO:0007669"/>
    <property type="project" value="UniProtKB-UniRule"/>
</dbReference>
<dbReference type="CDD" id="cd04077">
    <property type="entry name" value="Peptidases_S8_PCSK9_ProteinaseK_like"/>
    <property type="match status" value="1"/>
</dbReference>
<dbReference type="PROSITE" id="PS00136">
    <property type="entry name" value="SUBTILASE_ASP"/>
    <property type="match status" value="1"/>
</dbReference>
<comment type="caution">
    <text evidence="9">The sequence shown here is derived from an EMBL/GenBank/DDBJ whole genome shotgun (WGS) entry which is preliminary data.</text>
</comment>
<evidence type="ECO:0000256" key="6">
    <source>
        <dbReference type="RuleBase" id="RU003355"/>
    </source>
</evidence>
<dbReference type="FunFam" id="3.40.50.200:FF:000014">
    <property type="entry name" value="Proteinase K"/>
    <property type="match status" value="1"/>
</dbReference>
<feature type="chain" id="PRO_5034369201" evidence="7">
    <location>
        <begin position="23"/>
        <end position="422"/>
    </location>
</feature>
<proteinExistence type="inferred from homology"/>
<organism evidence="9 10">
    <name type="scientific">Gigaspora margarita</name>
    <dbReference type="NCBI Taxonomy" id="4874"/>
    <lineage>
        <taxon>Eukaryota</taxon>
        <taxon>Fungi</taxon>
        <taxon>Fungi incertae sedis</taxon>
        <taxon>Mucoromycota</taxon>
        <taxon>Glomeromycotina</taxon>
        <taxon>Glomeromycetes</taxon>
        <taxon>Diversisporales</taxon>
        <taxon>Gigasporaceae</taxon>
        <taxon>Gigaspora</taxon>
    </lineage>
</organism>
<feature type="signal peptide" evidence="7">
    <location>
        <begin position="1"/>
        <end position="22"/>
    </location>
</feature>
<dbReference type="InterPro" id="IPR023828">
    <property type="entry name" value="Peptidase_S8_Ser-AS"/>
</dbReference>
<dbReference type="Proteomes" id="UP000439903">
    <property type="component" value="Unassembled WGS sequence"/>
</dbReference>